<dbReference type="AlphaFoldDB" id="A0A0G0JVT4"/>
<evidence type="ECO:0000313" key="1">
    <source>
        <dbReference type="EMBL" id="KKQ70712.1"/>
    </source>
</evidence>
<evidence type="ECO:0000313" key="2">
    <source>
        <dbReference type="Proteomes" id="UP000034022"/>
    </source>
</evidence>
<accession>A0A0G0JVT4</accession>
<proteinExistence type="predicted"/>
<comment type="caution">
    <text evidence="1">The sequence shown here is derived from an EMBL/GenBank/DDBJ whole genome shotgun (WGS) entry which is preliminary data.</text>
</comment>
<reference evidence="1 2" key="1">
    <citation type="journal article" date="2015" name="Nature">
        <title>rRNA introns, odd ribosomes, and small enigmatic genomes across a large radiation of phyla.</title>
        <authorList>
            <person name="Brown C.T."/>
            <person name="Hug L.A."/>
            <person name="Thomas B.C."/>
            <person name="Sharon I."/>
            <person name="Castelle C.J."/>
            <person name="Singh A."/>
            <person name="Wilkins M.J."/>
            <person name="Williams K.H."/>
            <person name="Banfield J.F."/>
        </authorList>
    </citation>
    <scope>NUCLEOTIDE SEQUENCE [LARGE SCALE GENOMIC DNA]</scope>
</reference>
<gene>
    <name evidence="1" type="ORF">US91_C0003G0042</name>
</gene>
<organism evidence="1 2">
    <name type="scientific">Candidatus Falkowbacteria bacterium GW2011_GWE1_38_31</name>
    <dbReference type="NCBI Taxonomy" id="1618638"/>
    <lineage>
        <taxon>Bacteria</taxon>
        <taxon>Candidatus Falkowiibacteriota</taxon>
    </lineage>
</organism>
<dbReference type="Proteomes" id="UP000034022">
    <property type="component" value="Unassembled WGS sequence"/>
</dbReference>
<name>A0A0G0JVT4_9BACT</name>
<dbReference type="EMBL" id="LBUU01000003">
    <property type="protein sequence ID" value="KKQ70712.1"/>
    <property type="molecule type" value="Genomic_DNA"/>
</dbReference>
<sequence length="97" mass="11277">MTKTDIISLFHHIHHHGDDHKVHHCGGRHVVIDKKLDYNIWHCACGKHCIDKQIAIGHATDSDLNSVEVKIKFQEYCPESYWRVEGGWHIESGRKIE</sequence>
<protein>
    <submittedName>
        <fullName evidence="1">Uncharacterized protein</fullName>
    </submittedName>
</protein>